<dbReference type="EMBL" id="JANPWB010000012">
    <property type="protein sequence ID" value="KAJ1113829.1"/>
    <property type="molecule type" value="Genomic_DNA"/>
</dbReference>
<gene>
    <name evidence="2" type="ORF">NDU88_002070</name>
</gene>
<accession>A0AAV7NFA0</accession>
<feature type="compositionally biased region" description="Polar residues" evidence="1">
    <location>
        <begin position="138"/>
        <end position="152"/>
    </location>
</feature>
<feature type="region of interest" description="Disordered" evidence="1">
    <location>
        <begin position="81"/>
        <end position="196"/>
    </location>
</feature>
<name>A0AAV7NFA0_PLEWA</name>
<dbReference type="AlphaFoldDB" id="A0AAV7NFA0"/>
<organism evidence="2 3">
    <name type="scientific">Pleurodeles waltl</name>
    <name type="common">Iberian ribbed newt</name>
    <dbReference type="NCBI Taxonomy" id="8319"/>
    <lineage>
        <taxon>Eukaryota</taxon>
        <taxon>Metazoa</taxon>
        <taxon>Chordata</taxon>
        <taxon>Craniata</taxon>
        <taxon>Vertebrata</taxon>
        <taxon>Euteleostomi</taxon>
        <taxon>Amphibia</taxon>
        <taxon>Batrachia</taxon>
        <taxon>Caudata</taxon>
        <taxon>Salamandroidea</taxon>
        <taxon>Salamandridae</taxon>
        <taxon>Pleurodelinae</taxon>
        <taxon>Pleurodeles</taxon>
    </lineage>
</organism>
<feature type="compositionally biased region" description="Basic and acidic residues" evidence="1">
    <location>
        <begin position="159"/>
        <end position="168"/>
    </location>
</feature>
<feature type="compositionally biased region" description="Gly residues" evidence="1">
    <location>
        <begin position="186"/>
        <end position="196"/>
    </location>
</feature>
<evidence type="ECO:0000313" key="2">
    <source>
        <dbReference type="EMBL" id="KAJ1113829.1"/>
    </source>
</evidence>
<evidence type="ECO:0000256" key="1">
    <source>
        <dbReference type="SAM" id="MobiDB-lite"/>
    </source>
</evidence>
<comment type="caution">
    <text evidence="2">The sequence shown here is derived from an EMBL/GenBank/DDBJ whole genome shotgun (WGS) entry which is preliminary data.</text>
</comment>
<keyword evidence="3" id="KW-1185">Reference proteome</keyword>
<proteinExistence type="predicted"/>
<evidence type="ECO:0000313" key="3">
    <source>
        <dbReference type="Proteomes" id="UP001066276"/>
    </source>
</evidence>
<protein>
    <submittedName>
        <fullName evidence="2">Uncharacterized protein</fullName>
    </submittedName>
</protein>
<reference evidence="2" key="1">
    <citation type="journal article" date="2022" name="bioRxiv">
        <title>Sequencing and chromosome-scale assembly of the giantPleurodeles waltlgenome.</title>
        <authorList>
            <person name="Brown T."/>
            <person name="Elewa A."/>
            <person name="Iarovenko S."/>
            <person name="Subramanian E."/>
            <person name="Araus A.J."/>
            <person name="Petzold A."/>
            <person name="Susuki M."/>
            <person name="Suzuki K.-i.T."/>
            <person name="Hayashi T."/>
            <person name="Toyoda A."/>
            <person name="Oliveira C."/>
            <person name="Osipova E."/>
            <person name="Leigh N.D."/>
            <person name="Simon A."/>
            <person name="Yun M.H."/>
        </authorList>
    </citation>
    <scope>NUCLEOTIDE SEQUENCE</scope>
    <source>
        <strain evidence="2">20211129_DDA</strain>
        <tissue evidence="2">Liver</tissue>
    </source>
</reference>
<dbReference type="Proteomes" id="UP001066276">
    <property type="component" value="Chromosome 8"/>
</dbReference>
<sequence length="196" mass="20580">MASRIDLTRSIPWDHQDHFTKAGLRAPLPPRLRQGTVPHRHQVPTIQQVQCLTSLTPGRPEEEAPPVTASQAGLKKHLSPLRHHKHPAPGPTAHSGHQGAPGGLLGPQTPEPDSKGPQGDGPSRCLGSAPRHGHALTAGSSLTPAANAAQSGSDRHRHVWDTRGEPHTTGKAYRPPPGWPQVASSGRGGGAQKGTS</sequence>